<dbReference type="AlphaFoldDB" id="A0AA40AA60"/>
<evidence type="ECO:0000313" key="3">
    <source>
        <dbReference type="Proteomes" id="UP001172102"/>
    </source>
</evidence>
<comment type="caution">
    <text evidence="2">The sequence shown here is derived from an EMBL/GenBank/DDBJ whole genome shotgun (WGS) entry which is preliminary data.</text>
</comment>
<feature type="transmembrane region" description="Helical" evidence="1">
    <location>
        <begin position="122"/>
        <end position="145"/>
    </location>
</feature>
<reference evidence="2" key="1">
    <citation type="submission" date="2023-06" db="EMBL/GenBank/DDBJ databases">
        <title>Genome-scale phylogeny and comparative genomics of the fungal order Sordariales.</title>
        <authorList>
            <consortium name="Lawrence Berkeley National Laboratory"/>
            <person name="Hensen N."/>
            <person name="Bonometti L."/>
            <person name="Westerberg I."/>
            <person name="Brannstrom I.O."/>
            <person name="Guillou S."/>
            <person name="Cros-Aarteil S."/>
            <person name="Calhoun S."/>
            <person name="Haridas S."/>
            <person name="Kuo A."/>
            <person name="Mondo S."/>
            <person name="Pangilinan J."/>
            <person name="Riley R."/>
            <person name="Labutti K."/>
            <person name="Andreopoulos B."/>
            <person name="Lipzen A."/>
            <person name="Chen C."/>
            <person name="Yanf M."/>
            <person name="Daum C."/>
            <person name="Ng V."/>
            <person name="Clum A."/>
            <person name="Steindorff A."/>
            <person name="Ohm R."/>
            <person name="Martin F."/>
            <person name="Silar P."/>
            <person name="Natvig D."/>
            <person name="Lalanne C."/>
            <person name="Gautier V."/>
            <person name="Ament-Velasquez S.L."/>
            <person name="Kruys A."/>
            <person name="Hutchinson M.I."/>
            <person name="Powell A.J."/>
            <person name="Barry K."/>
            <person name="Miller A.N."/>
            <person name="Grigoriev I.V."/>
            <person name="Debuchy R."/>
            <person name="Gladieux P."/>
            <person name="Thoren M.H."/>
            <person name="Johannesson H."/>
        </authorList>
    </citation>
    <scope>NUCLEOTIDE SEQUENCE</scope>
    <source>
        <strain evidence="2">SMH4607-1</strain>
    </source>
</reference>
<dbReference type="Proteomes" id="UP001172102">
    <property type="component" value="Unassembled WGS sequence"/>
</dbReference>
<protein>
    <submittedName>
        <fullName evidence="2">Uncharacterized protein</fullName>
    </submittedName>
</protein>
<evidence type="ECO:0000313" key="2">
    <source>
        <dbReference type="EMBL" id="KAK0711913.1"/>
    </source>
</evidence>
<accession>A0AA40AA60</accession>
<name>A0AA40AA60_9PEZI</name>
<proteinExistence type="predicted"/>
<sequence length="150" mass="16674">MPLFSTIFALAIAAGSLYALYYSAQSIPKLRRYEAEAEKAAEWSNVAEKRLWDTRYTVGAGFAVTLLSLVSSCYYTVFTTSTYGILWAALLAAAEYSVVRYMNSFWSDKRNVPLMDDYNDAISHTTAVTGLSEVLAFGWAGMFALKTFGY</sequence>
<keyword evidence="3" id="KW-1185">Reference proteome</keyword>
<dbReference type="EMBL" id="JAUKUA010000005">
    <property type="protein sequence ID" value="KAK0711913.1"/>
    <property type="molecule type" value="Genomic_DNA"/>
</dbReference>
<organism evidence="2 3">
    <name type="scientific">Lasiosphaeris hirsuta</name>
    <dbReference type="NCBI Taxonomy" id="260670"/>
    <lineage>
        <taxon>Eukaryota</taxon>
        <taxon>Fungi</taxon>
        <taxon>Dikarya</taxon>
        <taxon>Ascomycota</taxon>
        <taxon>Pezizomycotina</taxon>
        <taxon>Sordariomycetes</taxon>
        <taxon>Sordariomycetidae</taxon>
        <taxon>Sordariales</taxon>
        <taxon>Lasiosphaeriaceae</taxon>
        <taxon>Lasiosphaeris</taxon>
    </lineage>
</organism>
<gene>
    <name evidence="2" type="ORF">B0H67DRAFT_586555</name>
</gene>
<keyword evidence="1" id="KW-0472">Membrane</keyword>
<keyword evidence="1" id="KW-1133">Transmembrane helix</keyword>
<evidence type="ECO:0000256" key="1">
    <source>
        <dbReference type="SAM" id="Phobius"/>
    </source>
</evidence>
<keyword evidence="1" id="KW-0812">Transmembrane</keyword>
<feature type="transmembrane region" description="Helical" evidence="1">
    <location>
        <begin position="56"/>
        <end position="77"/>
    </location>
</feature>
<feature type="transmembrane region" description="Helical" evidence="1">
    <location>
        <begin position="84"/>
        <end position="102"/>
    </location>
</feature>